<dbReference type="SMART" id="SM01288">
    <property type="entry name" value="FISNA"/>
    <property type="match status" value="1"/>
</dbReference>
<dbReference type="Pfam" id="PF14484">
    <property type="entry name" value="FISNA"/>
    <property type="match status" value="1"/>
</dbReference>
<feature type="region of interest" description="Disordered" evidence="9">
    <location>
        <begin position="949"/>
        <end position="973"/>
    </location>
</feature>
<dbReference type="Gene3D" id="3.40.50.300">
    <property type="entry name" value="P-loop containing nucleotide triphosphate hydrolases"/>
    <property type="match status" value="1"/>
</dbReference>
<dbReference type="AlphaFoldDB" id="A0A498MAB9"/>
<gene>
    <name evidence="11" type="ORF">ROHU_027668</name>
</gene>
<dbReference type="InterPro" id="IPR032675">
    <property type="entry name" value="LRR_dom_sf"/>
</dbReference>
<keyword evidence="7" id="KW-0395">Inflammatory response</keyword>
<dbReference type="InterPro" id="IPR029495">
    <property type="entry name" value="NACHT-assoc"/>
</dbReference>
<dbReference type="InterPro" id="IPR007111">
    <property type="entry name" value="NACHT_NTPase"/>
</dbReference>
<dbReference type="Pfam" id="PF05729">
    <property type="entry name" value="NACHT"/>
    <property type="match status" value="1"/>
</dbReference>
<dbReference type="SUPFAM" id="SSF52047">
    <property type="entry name" value="RNI-like"/>
    <property type="match status" value="1"/>
</dbReference>
<evidence type="ECO:0000256" key="3">
    <source>
        <dbReference type="ARBA" id="ARBA00022737"/>
    </source>
</evidence>
<dbReference type="GO" id="GO:0005829">
    <property type="term" value="C:cytosol"/>
    <property type="evidence" value="ECO:0007669"/>
    <property type="project" value="UniProtKB-SubCell"/>
</dbReference>
<comment type="caution">
    <text evidence="11">The sequence shown here is derived from an EMBL/GenBank/DDBJ whole genome shotgun (WGS) entry which is preliminary data.</text>
</comment>
<evidence type="ECO:0000256" key="6">
    <source>
        <dbReference type="ARBA" id="ARBA00022843"/>
    </source>
</evidence>
<keyword evidence="5" id="KW-0067">ATP-binding</keyword>
<evidence type="ECO:0000256" key="7">
    <source>
        <dbReference type="ARBA" id="ARBA00023198"/>
    </source>
</evidence>
<dbReference type="STRING" id="84645.A0A498MAB9"/>
<evidence type="ECO:0000259" key="10">
    <source>
        <dbReference type="SMART" id="SM01288"/>
    </source>
</evidence>
<keyword evidence="2" id="KW-0963">Cytoplasm</keyword>
<proteinExistence type="predicted"/>
<dbReference type="InterPro" id="IPR027417">
    <property type="entry name" value="P-loop_NTPase"/>
</dbReference>
<protein>
    <submittedName>
        <fullName evidence="11">LRR and PYD domains-containing 3-like protein</fullName>
    </submittedName>
</protein>
<evidence type="ECO:0000256" key="9">
    <source>
        <dbReference type="SAM" id="MobiDB-lite"/>
    </source>
</evidence>
<accession>A0A498MAB9</accession>
<feature type="domain" description="FISNA" evidence="10">
    <location>
        <begin position="72"/>
        <end position="147"/>
    </location>
</feature>
<dbReference type="Pfam" id="PF17776">
    <property type="entry name" value="NLRC4_HD2"/>
    <property type="match status" value="1"/>
</dbReference>
<dbReference type="InterPro" id="IPR041267">
    <property type="entry name" value="NLRP_HD2"/>
</dbReference>
<feature type="region of interest" description="Disordered" evidence="9">
    <location>
        <begin position="1188"/>
        <end position="1207"/>
    </location>
</feature>
<keyword evidence="8" id="KW-1271">Inflammasome</keyword>
<evidence type="ECO:0000256" key="2">
    <source>
        <dbReference type="ARBA" id="ARBA00022490"/>
    </source>
</evidence>
<keyword evidence="12" id="KW-1185">Reference proteome</keyword>
<dbReference type="PANTHER" id="PTHR45690:SF19">
    <property type="entry name" value="NACHT, LRR AND PYD DOMAINS-CONTAINING PROTEIN 3"/>
    <property type="match status" value="1"/>
</dbReference>
<organism evidence="11 12">
    <name type="scientific">Labeo rohita</name>
    <name type="common">Indian major carp</name>
    <name type="synonym">Cyprinus rohita</name>
    <dbReference type="NCBI Taxonomy" id="84645"/>
    <lineage>
        <taxon>Eukaryota</taxon>
        <taxon>Metazoa</taxon>
        <taxon>Chordata</taxon>
        <taxon>Craniata</taxon>
        <taxon>Vertebrata</taxon>
        <taxon>Euteleostomi</taxon>
        <taxon>Actinopterygii</taxon>
        <taxon>Neopterygii</taxon>
        <taxon>Teleostei</taxon>
        <taxon>Ostariophysi</taxon>
        <taxon>Cypriniformes</taxon>
        <taxon>Cyprinidae</taxon>
        <taxon>Labeoninae</taxon>
        <taxon>Labeonini</taxon>
        <taxon>Labeo</taxon>
    </lineage>
</organism>
<keyword evidence="4" id="KW-0547">Nucleotide-binding</keyword>
<dbReference type="InterPro" id="IPR050637">
    <property type="entry name" value="NLRP_innate_immun_reg"/>
</dbReference>
<keyword evidence="3" id="KW-0677">Repeat</keyword>
<sequence length="1207" mass="137154">MDDKRGTVGPHSAVDSKISITAQNRSNISAPVILNSTVTGNISIANNYFTGPDAEVTGPGTQIIDTGSLITEYKQFLLSEYAYITEYTSRAGEQVLLNDRYTDPLIVQKHREKKERENEMRCRGERFFNTRETNQRNQNVRLDQLFGPENGSKKVTRKSVILQELNGLCGEMSLVDLLDCSLTPNEIGQILKDIPQRILFIIDGFDELMLSGTKESLPTKPDIKSHPMSIVCSLLKGRMMRESFLLVTTRSTAVDKLESILKKPQCFVEIMGFSEKGVSEYFQKFFEDEEFSSQVYEQVKIHEMLYTACFIPVICWIVCTIFKRKGKDGVVTRELTTTTSIFVDFVFTLLKHHSTLNQNEELDLLKNLGQLAERGTLKHQVLFSRNSLPKPISDLPNVPFLCTFRQQERTYLKEMFGFLHLSFQEFFTALFYMFTDKEEAKIKVKELLESAGNGRCNVHLLPVIRFLFGLSNKKVSRLIPGEHPKSTITVIRAQLEKWISKVIEKNIMDAFYMSDFILHCLYELHDRDILKKVMKLWERSGIKIHWSLKGVDCQVVMYCLQYSSRIMSMEVKCNAKDLKMLHPALCRCTTLCMEDGALSDESVQKILKTLSGQTSVGNIRLVVRSISNANVDLTMNFLVKEMMGRSFRKNTEFDVNVDSLLSFLSCVPGLTEVDIHAEYLTDIWTSRILSYLQVKPKISHIKFLVSNLLISDEESVCSTFSVFRKPFEASGSNGQSVYSHQPDKAALVKLNLSFPALEGSSVSWEVLFKRLYKLIQLTEQSSELDERVDSLLQFLRSVPGLKEVKVWLSNLIESWAAGLFTLFLSCSNLLHLQLSVGCNHLNYIDECCDINLFEPPVHKVLPCVTITLTDDSENANADWKKFFQAYNQLKDLTECFSLEYDESVSDLLSVLHSVSGLKELDLIFRFMTVDAASKVLELIQMNPSLTTLKSQSARQMSDDSDEDDTSSPLNDSSDEINLQVESSKRYSHLNVCSSLSVTRNTDSTLSVDIQLARDGMIEISPSFISFTSPRSEIPKLDGRELFETLDILKDLEEGCEEHEELVGDLMSTLLSVPGLQKVQLKISCLTENWVRRTLSLTEICPSLQEIRYDCIESGGLLLEQVERILQSSQMDSDCRIIITGIKRSKATDGWTEIMMDTSRSSSASDEKVKVTFCRNSLTRLFTIDNIETEDTNDEEPEEPEDEDFIFL</sequence>
<evidence type="ECO:0000256" key="1">
    <source>
        <dbReference type="ARBA" id="ARBA00004110"/>
    </source>
</evidence>
<evidence type="ECO:0000256" key="4">
    <source>
        <dbReference type="ARBA" id="ARBA00022741"/>
    </source>
</evidence>
<evidence type="ECO:0000256" key="5">
    <source>
        <dbReference type="ARBA" id="ARBA00022840"/>
    </source>
</evidence>
<keyword evidence="6" id="KW-0832">Ubl conjugation</keyword>
<dbReference type="PANTHER" id="PTHR45690">
    <property type="entry name" value="NACHT, LRR AND PYD DOMAINS-CONTAINING PROTEIN 12"/>
    <property type="match status" value="1"/>
</dbReference>
<evidence type="ECO:0000313" key="12">
    <source>
        <dbReference type="Proteomes" id="UP000290572"/>
    </source>
</evidence>
<name>A0A498MAB9_LABRO</name>
<dbReference type="EMBL" id="QBIY01012805">
    <property type="protein sequence ID" value="RXN16184.1"/>
    <property type="molecule type" value="Genomic_DNA"/>
</dbReference>
<reference evidence="11 12" key="1">
    <citation type="submission" date="2018-03" db="EMBL/GenBank/DDBJ databases">
        <title>Draft genome sequence of Rohu Carp (Labeo rohita).</title>
        <authorList>
            <person name="Das P."/>
            <person name="Kushwaha B."/>
            <person name="Joshi C.G."/>
            <person name="Kumar D."/>
            <person name="Nagpure N.S."/>
            <person name="Sahoo L."/>
            <person name="Das S.P."/>
            <person name="Bit A."/>
            <person name="Patnaik S."/>
            <person name="Meher P.K."/>
            <person name="Jayasankar P."/>
            <person name="Koringa P.G."/>
            <person name="Patel N.V."/>
            <person name="Hinsu A.T."/>
            <person name="Kumar R."/>
            <person name="Pandey M."/>
            <person name="Agarwal S."/>
            <person name="Srivastava S."/>
            <person name="Singh M."/>
            <person name="Iquebal M.A."/>
            <person name="Jaiswal S."/>
            <person name="Angadi U.B."/>
            <person name="Kumar N."/>
            <person name="Raza M."/>
            <person name="Shah T.M."/>
            <person name="Rai A."/>
            <person name="Jena J.K."/>
        </authorList>
    </citation>
    <scope>NUCLEOTIDE SEQUENCE [LARGE SCALE GENOMIC DNA]</scope>
    <source>
        <strain evidence="11">DASCIFA01</strain>
        <tissue evidence="11">Testis</tissue>
    </source>
</reference>
<evidence type="ECO:0000256" key="8">
    <source>
        <dbReference type="ARBA" id="ARBA00023233"/>
    </source>
</evidence>
<comment type="subcellular location">
    <subcellularLocation>
        <location evidence="1">Inflammasome</location>
    </subcellularLocation>
</comment>
<dbReference type="Proteomes" id="UP000290572">
    <property type="component" value="Unassembled WGS sequence"/>
</dbReference>
<dbReference type="Gene3D" id="3.80.10.10">
    <property type="entry name" value="Ribonuclease Inhibitor"/>
    <property type="match status" value="1"/>
</dbReference>
<dbReference type="GO" id="GO:0005524">
    <property type="term" value="F:ATP binding"/>
    <property type="evidence" value="ECO:0007669"/>
    <property type="project" value="UniProtKB-KW"/>
</dbReference>
<evidence type="ECO:0000313" key="11">
    <source>
        <dbReference type="EMBL" id="RXN16184.1"/>
    </source>
</evidence>